<dbReference type="Pfam" id="PF00034">
    <property type="entry name" value="Cytochrom_C"/>
    <property type="match status" value="2"/>
</dbReference>
<keyword evidence="2 5" id="KW-0479">Metal-binding</keyword>
<evidence type="ECO:0000256" key="3">
    <source>
        <dbReference type="ARBA" id="ARBA00023004"/>
    </source>
</evidence>
<evidence type="ECO:0000256" key="4">
    <source>
        <dbReference type="PIRSR" id="PIRSR000005-1"/>
    </source>
</evidence>
<feature type="chain" id="PRO_5016647150" evidence="6">
    <location>
        <begin position="29"/>
        <end position="237"/>
    </location>
</feature>
<dbReference type="InterPro" id="IPR050597">
    <property type="entry name" value="Cytochrome_c_Oxidase_Subunit"/>
</dbReference>
<dbReference type="Gene3D" id="1.10.760.10">
    <property type="entry name" value="Cytochrome c-like domain"/>
    <property type="match status" value="2"/>
</dbReference>
<feature type="binding site" description="covalent" evidence="4">
    <location>
        <position position="49"/>
    </location>
    <ligand>
        <name>heme c</name>
        <dbReference type="ChEBI" id="CHEBI:61717"/>
        <label>1</label>
    </ligand>
</feature>
<feature type="binding site" description="covalent" evidence="4">
    <location>
        <position position="154"/>
    </location>
    <ligand>
        <name>heme c</name>
        <dbReference type="ChEBI" id="CHEBI:61717"/>
        <label>2</label>
    </ligand>
</feature>
<dbReference type="PANTHER" id="PTHR33751">
    <property type="entry name" value="CBB3-TYPE CYTOCHROME C OXIDASE SUBUNIT FIXP"/>
    <property type="match status" value="1"/>
</dbReference>
<feature type="binding site" description="axial binding residue" evidence="5">
    <location>
        <position position="53"/>
    </location>
    <ligand>
        <name>heme c</name>
        <dbReference type="ChEBI" id="CHEBI:61717"/>
        <label>1</label>
    </ligand>
    <ligandPart>
        <name>Fe</name>
        <dbReference type="ChEBI" id="CHEBI:18248"/>
    </ligandPart>
</feature>
<dbReference type="AlphaFoldDB" id="A0A366H7Z3"/>
<protein>
    <submittedName>
        <fullName evidence="8">Cytochrome c553</fullName>
    </submittedName>
</protein>
<organism evidence="8 9">
    <name type="scientific">Eoetvoesiella caeni</name>
    <dbReference type="NCBI Taxonomy" id="645616"/>
    <lineage>
        <taxon>Bacteria</taxon>
        <taxon>Pseudomonadati</taxon>
        <taxon>Pseudomonadota</taxon>
        <taxon>Betaproteobacteria</taxon>
        <taxon>Burkholderiales</taxon>
        <taxon>Alcaligenaceae</taxon>
        <taxon>Eoetvoesiella</taxon>
    </lineage>
</organism>
<dbReference type="PIRSF" id="PIRSF000005">
    <property type="entry name" value="Cytochrome_c4"/>
    <property type="match status" value="1"/>
</dbReference>
<dbReference type="Proteomes" id="UP000253628">
    <property type="component" value="Unassembled WGS sequence"/>
</dbReference>
<dbReference type="InterPro" id="IPR009056">
    <property type="entry name" value="Cyt_c-like_dom"/>
</dbReference>
<name>A0A366H7Z3_9BURK</name>
<keyword evidence="9" id="KW-1185">Reference proteome</keyword>
<comment type="PTM">
    <text evidence="4">Binds 2 heme c groups covalently per subunit.</text>
</comment>
<evidence type="ECO:0000313" key="8">
    <source>
        <dbReference type="EMBL" id="RBP38322.1"/>
    </source>
</evidence>
<proteinExistence type="predicted"/>
<feature type="domain" description="Cytochrome c" evidence="7">
    <location>
        <begin position="30"/>
        <end position="116"/>
    </location>
</feature>
<dbReference type="PROSITE" id="PS51007">
    <property type="entry name" value="CYTC"/>
    <property type="match status" value="2"/>
</dbReference>
<dbReference type="GO" id="GO:0042597">
    <property type="term" value="C:periplasmic space"/>
    <property type="evidence" value="ECO:0007669"/>
    <property type="project" value="InterPro"/>
</dbReference>
<keyword evidence="3 5" id="KW-0408">Iron</keyword>
<evidence type="ECO:0000256" key="5">
    <source>
        <dbReference type="PIRSR" id="PIRSR000005-2"/>
    </source>
</evidence>
<dbReference type="OrthoDB" id="9773456at2"/>
<feature type="binding site" description="axial binding residue" evidence="5">
    <location>
        <position position="200"/>
    </location>
    <ligand>
        <name>heme c</name>
        <dbReference type="ChEBI" id="CHEBI:61717"/>
        <label>2</label>
    </ligand>
    <ligandPart>
        <name>Fe</name>
        <dbReference type="ChEBI" id="CHEBI:18248"/>
    </ligandPart>
</feature>
<feature type="binding site" description="covalent" evidence="4">
    <location>
        <position position="157"/>
    </location>
    <ligand>
        <name>heme c</name>
        <dbReference type="ChEBI" id="CHEBI:61717"/>
        <label>2</label>
    </ligand>
</feature>
<evidence type="ECO:0000259" key="7">
    <source>
        <dbReference type="PROSITE" id="PS51007"/>
    </source>
</evidence>
<keyword evidence="1 4" id="KW-0349">Heme</keyword>
<dbReference type="SUPFAM" id="SSF46626">
    <property type="entry name" value="Cytochrome c"/>
    <property type="match status" value="2"/>
</dbReference>
<dbReference type="PANTHER" id="PTHR33751:SF11">
    <property type="entry name" value="BLL4483 PROTEIN"/>
    <property type="match status" value="1"/>
</dbReference>
<gene>
    <name evidence="8" type="ORF">DFR37_10786</name>
</gene>
<dbReference type="RefSeq" id="WP_113933883.1">
    <property type="nucleotide sequence ID" value="NZ_JACCEU010000008.1"/>
</dbReference>
<dbReference type="GO" id="GO:0005506">
    <property type="term" value="F:iron ion binding"/>
    <property type="evidence" value="ECO:0007669"/>
    <property type="project" value="InterPro"/>
</dbReference>
<dbReference type="InterPro" id="IPR024167">
    <property type="entry name" value="Cytochrome_c4-like"/>
</dbReference>
<evidence type="ECO:0000313" key="9">
    <source>
        <dbReference type="Proteomes" id="UP000253628"/>
    </source>
</evidence>
<sequence>MVRKRGISVLAVGGLAMGAFFMSAPTFAQTAVEQGQTLAKSGSGAVLACATCHGAKGEGMAAAGFPYLAGQGASYLDEQLQEFATGARSHPVMAPIAKAMNRSQMQAAAAYYASLAAPFDAKALSGHLDTYPAKDDAGAWLANRGDWSNNLPACIQCHGPGGVGVGEQFPAIAGQPAAYLREQLLAWKQGKRNPGPLNLMGDIAKRMNEAQITAAADYFAGLPQAAKAAAAPAEGAK</sequence>
<dbReference type="GO" id="GO:0009055">
    <property type="term" value="F:electron transfer activity"/>
    <property type="evidence" value="ECO:0007669"/>
    <property type="project" value="InterPro"/>
</dbReference>
<feature type="binding site" description="axial binding residue" evidence="5">
    <location>
        <position position="158"/>
    </location>
    <ligand>
        <name>heme c</name>
        <dbReference type="ChEBI" id="CHEBI:61717"/>
        <label>2</label>
    </ligand>
    <ligandPart>
        <name>Fe</name>
        <dbReference type="ChEBI" id="CHEBI:18248"/>
    </ligandPart>
</feature>
<reference evidence="8 9" key="1">
    <citation type="submission" date="2018-06" db="EMBL/GenBank/DDBJ databases">
        <title>Genomic Encyclopedia of Type Strains, Phase IV (KMG-IV): sequencing the most valuable type-strain genomes for metagenomic binning, comparative biology and taxonomic classification.</title>
        <authorList>
            <person name="Goeker M."/>
        </authorList>
    </citation>
    <scope>NUCLEOTIDE SEQUENCE [LARGE SCALE GENOMIC DNA]</scope>
    <source>
        <strain evidence="8 9">DSM 25520</strain>
    </source>
</reference>
<dbReference type="GO" id="GO:0020037">
    <property type="term" value="F:heme binding"/>
    <property type="evidence" value="ECO:0007669"/>
    <property type="project" value="InterPro"/>
</dbReference>
<evidence type="ECO:0000256" key="2">
    <source>
        <dbReference type="ARBA" id="ARBA00022723"/>
    </source>
</evidence>
<evidence type="ECO:0000256" key="1">
    <source>
        <dbReference type="ARBA" id="ARBA00022617"/>
    </source>
</evidence>
<accession>A0A366H7Z3</accession>
<feature type="domain" description="Cytochrome c" evidence="7">
    <location>
        <begin position="133"/>
        <end position="223"/>
    </location>
</feature>
<comment type="caution">
    <text evidence="8">The sequence shown here is derived from an EMBL/GenBank/DDBJ whole genome shotgun (WGS) entry which is preliminary data.</text>
</comment>
<feature type="signal peptide" evidence="6">
    <location>
        <begin position="1"/>
        <end position="28"/>
    </location>
</feature>
<dbReference type="InterPro" id="IPR036909">
    <property type="entry name" value="Cyt_c-like_dom_sf"/>
</dbReference>
<evidence type="ECO:0000256" key="6">
    <source>
        <dbReference type="SAM" id="SignalP"/>
    </source>
</evidence>
<feature type="binding site" description="covalent" evidence="4">
    <location>
        <position position="52"/>
    </location>
    <ligand>
        <name>heme c</name>
        <dbReference type="ChEBI" id="CHEBI:61717"/>
        <label>1</label>
    </ligand>
</feature>
<feature type="binding site" description="axial binding residue" evidence="5">
    <location>
        <position position="93"/>
    </location>
    <ligand>
        <name>heme c</name>
        <dbReference type="ChEBI" id="CHEBI:61717"/>
        <label>1</label>
    </ligand>
    <ligandPart>
        <name>Fe</name>
        <dbReference type="ChEBI" id="CHEBI:18248"/>
    </ligandPart>
</feature>
<dbReference type="EMBL" id="QNRQ01000007">
    <property type="protein sequence ID" value="RBP38322.1"/>
    <property type="molecule type" value="Genomic_DNA"/>
</dbReference>
<keyword evidence="6" id="KW-0732">Signal</keyword>